<dbReference type="InterPro" id="IPR014031">
    <property type="entry name" value="Ketoacyl_synth_C"/>
</dbReference>
<dbReference type="InterPro" id="IPR042104">
    <property type="entry name" value="PKS_dehydratase_sf"/>
</dbReference>
<evidence type="ECO:0000313" key="14">
    <source>
        <dbReference type="EMBL" id="UQA97427.1"/>
    </source>
</evidence>
<dbReference type="SMART" id="SM00825">
    <property type="entry name" value="PKS_KS"/>
    <property type="match status" value="2"/>
</dbReference>
<keyword evidence="15" id="KW-1185">Reference proteome</keyword>
<dbReference type="Gene3D" id="1.10.1200.10">
    <property type="entry name" value="ACP-like"/>
    <property type="match status" value="2"/>
</dbReference>
<keyword evidence="8" id="KW-0012">Acyltransferase</keyword>
<name>A0ABY4MJP1_9ACTN</name>
<evidence type="ECO:0000313" key="15">
    <source>
        <dbReference type="Proteomes" id="UP000830115"/>
    </source>
</evidence>
<dbReference type="InterPro" id="IPR050091">
    <property type="entry name" value="PKS_NRPS_Biosynth_Enz"/>
</dbReference>
<evidence type="ECO:0000259" key="11">
    <source>
        <dbReference type="PROSITE" id="PS50075"/>
    </source>
</evidence>
<dbReference type="CDD" id="cd00833">
    <property type="entry name" value="PKS"/>
    <property type="match status" value="2"/>
</dbReference>
<dbReference type="Pfam" id="PF00107">
    <property type="entry name" value="ADH_zinc_N"/>
    <property type="match status" value="1"/>
</dbReference>
<keyword evidence="3" id="KW-0597">Phosphoprotein</keyword>
<dbReference type="Pfam" id="PF14765">
    <property type="entry name" value="PS-DH"/>
    <property type="match status" value="1"/>
</dbReference>
<dbReference type="InterPro" id="IPR009081">
    <property type="entry name" value="PP-bd_ACP"/>
</dbReference>
<sequence length="3141" mass="324934">MTRPLASTNRHDAGTDPRHQVAVIGMACRVPGAGSAAELWELLAGGGDAVGEVPTDRWSPDAVDDGSAPGARFGGYLADVSGFDADFFRIAPREAAGMDPQQRLALEASWHAVEDAGIDPDTLRDTRTGVFLGCTSADYAVLLGGGADTHAMSGLNRGIIANRISYFLGLRGPSMVLDTAQSSSLVAVDTAVSGLLAGQIDLALAGGVQLNLSPAGAVNAARIGALSPSGKSRAFDAAADGFARGEGVGVVLLKRLDLALRDGDPLYAVILGSAANNDGGGHGLTTPDTDAQIRLLRAAHRASGVTGAEVQYVEAHGTGTRLGDPVEAEALAAVLGRHPERTGRLAIGSVKTNIGHLEAASGVLGLIKTALSISKRRLVPSLHFAQPNPAIDLGASGLSVTVAEGPWPRPEERLVAGVTSIGLGGTNCHVLLAERPAPARSADADPAPGRTTEGAGKGLPVPLVLTAHSRPSLLGQADRLLTHLRTAQDSDLGATAAELLAGRAEFDHRATVLGDTADEVREGLEALRDGLPSARVVTGRATEEPGAVAFLFSGQGSQRAGMGRELAARHPGFAAHLTAVCAVMDRYSDLSMTELFLGSGAGSELIDRTDCTQAALFVVEVALFRTVADWGVTPDRVAGHSIGELAAACCAGMLGLDDACRLVVARGTLMQQAGAAGSMASVQADEDEVRTALAEYAGTVDVAAVNGPASVVVSGLDETVRELVARWTREGRRARLLNVGVAAHSPLLDAMLDDFAAIARTVENRPARIPFLSHLTGETVTGDAVLDTEYWTRHVREAVRFADGVHTLLRRDDVRTLVEVGPDAVLTSMAAEAAKDAGAVVVPLLRKGAEESRTFMSALAALYVRGLPVDWRPAVPARAADRPRLPGYAFTHTPYWAPDARMPGAAPQAREAAEESADVPDVPDVQQGAGPAPLSGADASALQERLTTLVRATAAAVLGHSGPDAIDEHKNFKELGFDSVSAVELASRLSEATGVAVPANAVFDHPRPALLVDFLRRDLAGEPADTARTTVRTIARTPDSAAGGEVAVVGVGCRFAGGVAGLEDLWDVVVSGREAVSGVPLDRGWDAGVFGGGVVSAGSFLADAGGFDAGFFGISPREALGMDPQQRLLLECSWEALENAGIVPATLSGEQVGVFMGEFPSEYGPGLSHGSTGVSGYLMTGTSPSVASGRLSYVLGLGGPSVTVDTACSSSLVAVHLAVASLRRGESSLALAGAATVMSSPGLFVEFSRQGALSPDGRCRAFSADAAGFGLAEGAAVLVLERLEDALAAGHPVLGVVRGSAVNSDGASNGLTAPNGPAQQRVIRAALADAGLAPGDVDVVEAHGTGTRLGDPIEAQALQGVYDAGRERPLWLGSVKSNVGHAQAAAGMAGIVKVLGAFRYGYLPPTRHAERPSTHVEWEGSSLRLLTEGRDWPEDAERVRRAGVSSFGISGTNAHLILEQPPAAPAVAPPEGEEPESVAWVVSARSGEALGEYAERLAARLGELAGSGVSVGDVAHTFAVERSVFEHRAAVVGRTWDELVAGVDALAQGRAQEGVVAARAGRRSGTVFVFPGQGGQWPGMARELLEKPGAFAERMEECRQILADLAGWDLFEVLGDAQALARTEVVQPALCAVNVSLAAWWRAQGVEPDAVVGHSQGEIAAAYVAGALGLEDVLALSVARARAITRLPGGTGMVTVNADAQRLAPWLSEGLVVAAFNSPSSTVVSGPDGELEALLARAEGEGVWARRIKVAYASHHPSIDAIADDLLAWQPKTAPRAGELAFHSTVTGGLLDTARLTAEYWLENLRSPVRFAPTIAELAASCDTFIEISPHPTLTTSLEQILETADRGEDALILPSLIRDADQERTLLLHRASAWAHGHAAPLPAPRHGAHVELPPHPFTHTTYWLNPTTATAPHTHPVLGPLTSLAGTDEFVANGVVGPRTHPWLTDHAIEGVPLVPGTLLLELAQTAADGVGAYGVSELTLHAPLLLTGEHSVQVAVGPLEEGARTVRVHARPAEQEEHAEQEGAAPAEWTLHASGVLAPLGALPATTYPHPAPGAGALQASVLYGSLRERGYAYGEAFALVSRAWSDGQGAAIAEITVPEGSSRWSGLPPAVLDAALHPAVLGTVPGVGGDASGTGAVLLPFSFADARFAPAAHRVTEGGVLRVRLAAGGAPQSVSVTITDQDGAVLAAIGALALRPVAHSALTAPGGTPPLYEIHWDTHEPPAVPATSVTPLGPVTTPVVRVLAAQDGDVQREVIDVAAFVDPAAADAAALATGVVTAVLTRLQNWLAARAEEDEARLTVLTRGARAPRTPAELAAATVVGMVRSVQAEHPGRIQLVDITPEAEPTGEDLAALLADAEAELAWDGTATVPRLRELTRPPSGTGAWHLTAGGGSLDQLTAVVTDADTRPLAPGEIRIAVRCAGVNFRDVLIALGMYPDPGVMGIEAAGVVLEAGADAPFEPGTRVLAFVPDGGAFGPVLTVDARLAAAFPDEWSFEQAATVPVVFGTAYHALAELAGLRGGECVLIHAATGGVGMAAVQLARHLGAEVYATAAPAKHDTLRAMGLDDDHIASSRDLGFAAKFRTVTGGRGVDVVLNALADEFTDASLDLLAEGGRFIEMGKTDLRDPTALATTRPALRYQAFDLTRIAPDHVRRMLDGLLDLFRTGALQPLPVVAEPVHRTQDVFRTLSMAQHTGKRALTLPRRLNPAGTVLITGGTGAVADAVVRHLAGLHGIRRFVLMSRNGVVGDELRAALDAAGALVSVCRGDATRVADVEAAVEAASADPAYPLTAVIHAAGAVDDALVESVTPCQLAAVLAPKAAGVIALDAATRGLDLDAFLLFSSATAAFGNPGQSPYTAANGFLDGYAHFRGTRGEPTVSIGWSRWELSSDLTRHMSAADAQRMARRGMGALEPDTATALFDAALTRTEPHVLATVVDRAAVRRATELPAVLTGMRAAAVVAKAARLGLADTLAGQDAEQQRTMVLALIYDTAASVIDCPLSEVQQPTLSFRGQGFDSLTAIEFRNRIAAATGLRLPATLVFDYPTPQAVTEFLLERLAPQPPETDAAGDGGDEEVRRLLAAVPVRRLREAGLLDPLLALAEPAGPASSDPARPETSDEDIAAMDPDALIALALDQDLS</sequence>
<dbReference type="InterPro" id="IPR013154">
    <property type="entry name" value="ADH-like_N"/>
</dbReference>
<evidence type="ECO:0000256" key="6">
    <source>
        <dbReference type="ARBA" id="ARBA00023194"/>
    </source>
</evidence>
<dbReference type="InterPro" id="IPR020806">
    <property type="entry name" value="PKS_PP-bd"/>
</dbReference>
<evidence type="ECO:0000256" key="10">
    <source>
        <dbReference type="SAM" id="MobiDB-lite"/>
    </source>
</evidence>
<dbReference type="Pfam" id="PF08659">
    <property type="entry name" value="KR"/>
    <property type="match status" value="1"/>
</dbReference>
<dbReference type="InterPro" id="IPR049552">
    <property type="entry name" value="PKS_DH_N"/>
</dbReference>
<feature type="region of interest" description="Disordered" evidence="10">
    <location>
        <begin position="438"/>
        <end position="459"/>
    </location>
</feature>
<dbReference type="InterPro" id="IPR013149">
    <property type="entry name" value="ADH-like_C"/>
</dbReference>
<dbReference type="PROSITE" id="PS52019">
    <property type="entry name" value="PKS_MFAS_DH"/>
    <property type="match status" value="1"/>
</dbReference>
<evidence type="ECO:0000256" key="1">
    <source>
        <dbReference type="ARBA" id="ARBA00004792"/>
    </source>
</evidence>
<dbReference type="SUPFAM" id="SSF50129">
    <property type="entry name" value="GroES-like"/>
    <property type="match status" value="1"/>
</dbReference>
<evidence type="ECO:0000256" key="3">
    <source>
        <dbReference type="ARBA" id="ARBA00022553"/>
    </source>
</evidence>
<comment type="pathway">
    <text evidence="1">Antibiotic biosynthesis.</text>
</comment>
<keyword evidence="6" id="KW-0045">Antibiotic biosynthesis</keyword>
<dbReference type="InterPro" id="IPR013968">
    <property type="entry name" value="PKS_KR"/>
</dbReference>
<dbReference type="InterPro" id="IPR036736">
    <property type="entry name" value="ACP-like_sf"/>
</dbReference>
<dbReference type="InterPro" id="IPR014043">
    <property type="entry name" value="Acyl_transferase_dom"/>
</dbReference>
<dbReference type="PANTHER" id="PTHR43775:SF51">
    <property type="entry name" value="INACTIVE PHENOLPHTHIOCEROL SYNTHESIS POLYKETIDE SYNTHASE TYPE I PKS1-RELATED"/>
    <property type="match status" value="1"/>
</dbReference>
<dbReference type="InterPro" id="IPR032821">
    <property type="entry name" value="PKS_assoc"/>
</dbReference>
<dbReference type="InterPro" id="IPR049900">
    <property type="entry name" value="PKS_mFAS_DH"/>
</dbReference>
<dbReference type="Gene3D" id="3.10.129.110">
    <property type="entry name" value="Polyketide synthase dehydratase"/>
    <property type="match status" value="1"/>
</dbReference>
<feature type="region of interest" description="Disordered" evidence="10">
    <location>
        <begin position="3103"/>
        <end position="3126"/>
    </location>
</feature>
<dbReference type="PANTHER" id="PTHR43775">
    <property type="entry name" value="FATTY ACID SYNTHASE"/>
    <property type="match status" value="1"/>
</dbReference>
<evidence type="ECO:0000256" key="5">
    <source>
        <dbReference type="ARBA" id="ARBA00022857"/>
    </source>
</evidence>
<evidence type="ECO:0000256" key="8">
    <source>
        <dbReference type="ARBA" id="ARBA00023315"/>
    </source>
</evidence>
<dbReference type="SMART" id="SM01294">
    <property type="entry name" value="PKS_PP_betabranch"/>
    <property type="match status" value="1"/>
</dbReference>
<dbReference type="InterPro" id="IPR020843">
    <property type="entry name" value="ER"/>
</dbReference>
<keyword evidence="5" id="KW-0521">NADP</keyword>
<dbReference type="Pfam" id="PF00109">
    <property type="entry name" value="ketoacyl-synt"/>
    <property type="match status" value="2"/>
</dbReference>
<dbReference type="SMART" id="SM00823">
    <property type="entry name" value="PKS_PP"/>
    <property type="match status" value="2"/>
</dbReference>
<dbReference type="Pfam" id="PF00550">
    <property type="entry name" value="PP-binding"/>
    <property type="match status" value="2"/>
</dbReference>
<feature type="domain" description="Ketosynthase family 3 (KS3)" evidence="12">
    <location>
        <begin position="1043"/>
        <end position="1460"/>
    </location>
</feature>
<dbReference type="InterPro" id="IPR016035">
    <property type="entry name" value="Acyl_Trfase/lysoPLipase"/>
</dbReference>
<dbReference type="RefSeq" id="WP_248868371.1">
    <property type="nucleotide sequence ID" value="NZ_CP086322.1"/>
</dbReference>
<evidence type="ECO:0000256" key="7">
    <source>
        <dbReference type="ARBA" id="ARBA00023268"/>
    </source>
</evidence>
<dbReference type="InterPro" id="IPR016039">
    <property type="entry name" value="Thiolase-like"/>
</dbReference>
<feature type="domain" description="Ketosynthase family 3 (KS3)" evidence="12">
    <location>
        <begin position="18"/>
        <end position="434"/>
    </location>
</feature>
<dbReference type="Proteomes" id="UP000830115">
    <property type="component" value="Chromosome"/>
</dbReference>
<organism evidence="14 15">
    <name type="scientific">Streptomyces halobius</name>
    <dbReference type="NCBI Taxonomy" id="2879846"/>
    <lineage>
        <taxon>Bacteria</taxon>
        <taxon>Bacillati</taxon>
        <taxon>Actinomycetota</taxon>
        <taxon>Actinomycetes</taxon>
        <taxon>Kitasatosporales</taxon>
        <taxon>Streptomycetaceae</taxon>
        <taxon>Streptomyces</taxon>
    </lineage>
</organism>
<keyword evidence="2" id="KW-0596">Phosphopantetheine</keyword>
<feature type="region of interest" description="Disordered" evidence="10">
    <location>
        <begin position="899"/>
        <end position="936"/>
    </location>
</feature>
<protein>
    <submittedName>
        <fullName evidence="14">Type I polyketide synthase</fullName>
    </submittedName>
</protein>
<dbReference type="PROSITE" id="PS52004">
    <property type="entry name" value="KS3_2"/>
    <property type="match status" value="2"/>
</dbReference>
<dbReference type="InterPro" id="IPR011032">
    <property type="entry name" value="GroES-like_sf"/>
</dbReference>
<dbReference type="Pfam" id="PF08240">
    <property type="entry name" value="ADH_N"/>
    <property type="match status" value="1"/>
</dbReference>
<dbReference type="Gene3D" id="3.40.47.10">
    <property type="match status" value="2"/>
</dbReference>
<feature type="region of interest" description="C-terminal hotdog fold" evidence="9">
    <location>
        <begin position="2058"/>
        <end position="2207"/>
    </location>
</feature>
<dbReference type="InterPro" id="IPR016036">
    <property type="entry name" value="Malonyl_transacylase_ACP-bd"/>
</dbReference>
<dbReference type="SUPFAM" id="SSF51735">
    <property type="entry name" value="NAD(P)-binding Rossmann-fold domains"/>
    <property type="match status" value="3"/>
</dbReference>
<dbReference type="SMART" id="SM00826">
    <property type="entry name" value="PKS_DH"/>
    <property type="match status" value="1"/>
</dbReference>
<evidence type="ECO:0000256" key="2">
    <source>
        <dbReference type="ARBA" id="ARBA00022450"/>
    </source>
</evidence>
<dbReference type="SMART" id="SM00829">
    <property type="entry name" value="PKS_ER"/>
    <property type="match status" value="1"/>
</dbReference>
<dbReference type="Gene3D" id="3.30.70.3290">
    <property type="match status" value="2"/>
</dbReference>
<dbReference type="PROSITE" id="PS50075">
    <property type="entry name" value="CARRIER"/>
    <property type="match status" value="2"/>
</dbReference>
<dbReference type="SMART" id="SM00822">
    <property type="entry name" value="PKS_KR"/>
    <property type="match status" value="1"/>
</dbReference>
<dbReference type="InterPro" id="IPR001227">
    <property type="entry name" value="Ac_transferase_dom_sf"/>
</dbReference>
<dbReference type="InterPro" id="IPR020807">
    <property type="entry name" value="PKS_DH"/>
</dbReference>
<dbReference type="InterPro" id="IPR018201">
    <property type="entry name" value="Ketoacyl_synth_AS"/>
</dbReference>
<dbReference type="InterPro" id="IPR049551">
    <property type="entry name" value="PKS_DH_C"/>
</dbReference>
<accession>A0ABY4MJP1</accession>
<feature type="compositionally biased region" description="Low complexity" evidence="10">
    <location>
        <begin position="438"/>
        <end position="448"/>
    </location>
</feature>
<feature type="active site" description="Proton acceptor; for dehydratase activity" evidence="9">
    <location>
        <position position="1949"/>
    </location>
</feature>
<dbReference type="Gene3D" id="3.40.50.720">
    <property type="entry name" value="NAD(P)-binding Rossmann-like Domain"/>
    <property type="match status" value="3"/>
</dbReference>
<dbReference type="InterPro" id="IPR014030">
    <property type="entry name" value="Ketoacyl_synth_N"/>
</dbReference>
<dbReference type="InterPro" id="IPR020841">
    <property type="entry name" value="PKS_Beta-ketoAc_synthase_dom"/>
</dbReference>
<keyword evidence="4" id="KW-0808">Transferase</keyword>
<dbReference type="InterPro" id="IPR006162">
    <property type="entry name" value="Ppantetheine_attach_site"/>
</dbReference>
<dbReference type="Pfam" id="PF21089">
    <property type="entry name" value="PKS_DH_N"/>
    <property type="match status" value="1"/>
</dbReference>
<feature type="domain" description="Carrier" evidence="11">
    <location>
        <begin position="944"/>
        <end position="1019"/>
    </location>
</feature>
<dbReference type="Pfam" id="PF00698">
    <property type="entry name" value="Acyl_transf_1"/>
    <property type="match status" value="2"/>
</dbReference>
<dbReference type="InterPro" id="IPR036291">
    <property type="entry name" value="NAD(P)-bd_dom_sf"/>
</dbReference>
<reference evidence="14" key="1">
    <citation type="submission" date="2021-10" db="EMBL/GenBank/DDBJ databases">
        <title>Streptomyces nigrumlapis sp.nov.,an antimicrobial producing actinobacterium isolated from Black Gobi rocks.</title>
        <authorList>
            <person name="Wen Y."/>
            <person name="Zhang W."/>
            <person name="Liu X.G."/>
        </authorList>
    </citation>
    <scope>NUCLEOTIDE SEQUENCE</scope>
    <source>
        <strain evidence="14">ST13-2-2</strain>
    </source>
</reference>
<dbReference type="EMBL" id="CP086322">
    <property type="protein sequence ID" value="UQA97427.1"/>
    <property type="molecule type" value="Genomic_DNA"/>
</dbReference>
<feature type="region of interest" description="N-terminal hotdog fold" evidence="9">
    <location>
        <begin position="1917"/>
        <end position="2047"/>
    </location>
</feature>
<dbReference type="PROSITE" id="PS00606">
    <property type="entry name" value="KS3_1"/>
    <property type="match status" value="1"/>
</dbReference>
<feature type="domain" description="Carrier" evidence="11">
    <location>
        <begin position="2985"/>
        <end position="3060"/>
    </location>
</feature>
<proteinExistence type="predicted"/>
<dbReference type="Pfam" id="PF16197">
    <property type="entry name" value="KAsynt_C_assoc"/>
    <property type="match status" value="2"/>
</dbReference>
<feature type="domain" description="PKS/mFAS DH" evidence="13">
    <location>
        <begin position="1917"/>
        <end position="2207"/>
    </location>
</feature>
<dbReference type="Gene3D" id="3.90.180.10">
    <property type="entry name" value="Medium-chain alcohol dehydrogenases, catalytic domain"/>
    <property type="match status" value="1"/>
</dbReference>
<gene>
    <name evidence="14" type="ORF">K9S39_41180</name>
</gene>
<dbReference type="InterPro" id="IPR057326">
    <property type="entry name" value="KR_dom"/>
</dbReference>
<dbReference type="SUPFAM" id="SSF47336">
    <property type="entry name" value="ACP-like"/>
    <property type="match status" value="2"/>
</dbReference>
<evidence type="ECO:0000259" key="13">
    <source>
        <dbReference type="PROSITE" id="PS52019"/>
    </source>
</evidence>
<evidence type="ECO:0000256" key="4">
    <source>
        <dbReference type="ARBA" id="ARBA00022679"/>
    </source>
</evidence>
<dbReference type="SUPFAM" id="SSF52151">
    <property type="entry name" value="FabD/lysophospholipase-like"/>
    <property type="match status" value="2"/>
</dbReference>
<evidence type="ECO:0000259" key="12">
    <source>
        <dbReference type="PROSITE" id="PS52004"/>
    </source>
</evidence>
<dbReference type="PROSITE" id="PS00012">
    <property type="entry name" value="PHOSPHOPANTETHEINE"/>
    <property type="match status" value="1"/>
</dbReference>
<keyword evidence="7" id="KW-0511">Multifunctional enzyme</keyword>
<feature type="active site" description="Proton donor; for dehydratase activity" evidence="9">
    <location>
        <position position="2117"/>
    </location>
</feature>
<dbReference type="Pfam" id="PF02801">
    <property type="entry name" value="Ketoacyl-synt_C"/>
    <property type="match status" value="2"/>
</dbReference>
<dbReference type="Gene3D" id="3.40.366.10">
    <property type="entry name" value="Malonyl-Coenzyme A Acyl Carrier Protein, domain 2"/>
    <property type="match status" value="2"/>
</dbReference>
<dbReference type="SUPFAM" id="SSF53901">
    <property type="entry name" value="Thiolase-like"/>
    <property type="match status" value="2"/>
</dbReference>
<dbReference type="SUPFAM" id="SSF55048">
    <property type="entry name" value="Probable ACP-binding domain of malonyl-CoA ACP transacylase"/>
    <property type="match status" value="2"/>
</dbReference>
<dbReference type="CDD" id="cd05195">
    <property type="entry name" value="enoyl_red"/>
    <property type="match status" value="1"/>
</dbReference>
<dbReference type="SMART" id="SM00827">
    <property type="entry name" value="PKS_AT"/>
    <property type="match status" value="2"/>
</dbReference>
<evidence type="ECO:0000256" key="9">
    <source>
        <dbReference type="PROSITE-ProRule" id="PRU01363"/>
    </source>
</evidence>